<dbReference type="Gene3D" id="1.10.10.60">
    <property type="entry name" value="Homeodomain-like"/>
    <property type="match status" value="2"/>
</dbReference>
<dbReference type="SUPFAM" id="SSF46689">
    <property type="entry name" value="Homeodomain-like"/>
    <property type="match status" value="1"/>
</dbReference>
<dbReference type="PROSITE" id="PS50090">
    <property type="entry name" value="MYB_LIKE"/>
    <property type="match status" value="1"/>
</dbReference>
<dbReference type="Proteomes" id="UP000485058">
    <property type="component" value="Unassembled WGS sequence"/>
</dbReference>
<dbReference type="InterPro" id="IPR001005">
    <property type="entry name" value="SANT/Myb"/>
</dbReference>
<dbReference type="EMBL" id="BLLF01001762">
    <property type="protein sequence ID" value="GFH21098.1"/>
    <property type="molecule type" value="Genomic_DNA"/>
</dbReference>
<protein>
    <submittedName>
        <fullName evidence="10">Transcription factor, Myb superfamily</fullName>
    </submittedName>
</protein>
<feature type="domain" description="Myb-like" evidence="8">
    <location>
        <begin position="55"/>
        <end position="106"/>
    </location>
</feature>
<dbReference type="PROSITE" id="PS51294">
    <property type="entry name" value="HTH_MYB"/>
    <property type="match status" value="2"/>
</dbReference>
<dbReference type="AlphaFoldDB" id="A0A699ZRQ6"/>
<feature type="domain" description="HTH myb-type" evidence="9">
    <location>
        <begin position="55"/>
        <end position="102"/>
    </location>
</feature>
<organism evidence="10 11">
    <name type="scientific">Haematococcus lacustris</name>
    <name type="common">Green alga</name>
    <name type="synonym">Haematococcus pluvialis</name>
    <dbReference type="NCBI Taxonomy" id="44745"/>
    <lineage>
        <taxon>Eukaryota</taxon>
        <taxon>Viridiplantae</taxon>
        <taxon>Chlorophyta</taxon>
        <taxon>core chlorophytes</taxon>
        <taxon>Chlorophyceae</taxon>
        <taxon>CS clade</taxon>
        <taxon>Chlamydomonadales</taxon>
        <taxon>Haematococcaceae</taxon>
        <taxon>Haematococcus</taxon>
    </lineage>
</organism>
<evidence type="ECO:0000256" key="1">
    <source>
        <dbReference type="ARBA" id="ARBA00004123"/>
    </source>
</evidence>
<dbReference type="InterPro" id="IPR017930">
    <property type="entry name" value="Myb_dom"/>
</dbReference>
<reference evidence="10 11" key="1">
    <citation type="submission" date="2020-02" db="EMBL/GenBank/DDBJ databases">
        <title>Draft genome sequence of Haematococcus lacustris strain NIES-144.</title>
        <authorList>
            <person name="Morimoto D."/>
            <person name="Nakagawa S."/>
            <person name="Yoshida T."/>
            <person name="Sawayama S."/>
        </authorList>
    </citation>
    <scope>NUCLEOTIDE SEQUENCE [LARGE SCALE GENOMIC DNA]</scope>
    <source>
        <strain evidence="10 11">NIES-144</strain>
    </source>
</reference>
<dbReference type="Pfam" id="PF00249">
    <property type="entry name" value="Myb_DNA-binding"/>
    <property type="match status" value="2"/>
</dbReference>
<accession>A0A699ZRQ6</accession>
<dbReference type="InterPro" id="IPR009057">
    <property type="entry name" value="Homeodomain-like_sf"/>
</dbReference>
<dbReference type="FunFam" id="1.10.10.60:FF:000060">
    <property type="entry name" value="MYB transcription factor"/>
    <property type="match status" value="1"/>
</dbReference>
<feature type="region of interest" description="Disordered" evidence="7">
    <location>
        <begin position="214"/>
        <end position="247"/>
    </location>
</feature>
<dbReference type="GO" id="GO:0000978">
    <property type="term" value="F:RNA polymerase II cis-regulatory region sequence-specific DNA binding"/>
    <property type="evidence" value="ECO:0007669"/>
    <property type="project" value="TreeGrafter"/>
</dbReference>
<feature type="non-terminal residue" evidence="10">
    <location>
        <position position="247"/>
    </location>
</feature>
<keyword evidence="3" id="KW-0805">Transcription regulation</keyword>
<evidence type="ECO:0000256" key="4">
    <source>
        <dbReference type="ARBA" id="ARBA00023125"/>
    </source>
</evidence>
<feature type="domain" description="HTH myb-type" evidence="9">
    <location>
        <begin position="156"/>
        <end position="182"/>
    </location>
</feature>
<evidence type="ECO:0000256" key="2">
    <source>
        <dbReference type="ARBA" id="ARBA00022737"/>
    </source>
</evidence>
<dbReference type="SMART" id="SM00717">
    <property type="entry name" value="SANT"/>
    <property type="match status" value="2"/>
</dbReference>
<comment type="caution">
    <text evidence="10">The sequence shown here is derived from an EMBL/GenBank/DDBJ whole genome shotgun (WGS) entry which is preliminary data.</text>
</comment>
<evidence type="ECO:0000256" key="7">
    <source>
        <dbReference type="SAM" id="MobiDB-lite"/>
    </source>
</evidence>
<keyword evidence="11" id="KW-1185">Reference proteome</keyword>
<keyword evidence="5" id="KW-0804">Transcription</keyword>
<evidence type="ECO:0000256" key="6">
    <source>
        <dbReference type="ARBA" id="ARBA00023242"/>
    </source>
</evidence>
<dbReference type="InterPro" id="IPR050560">
    <property type="entry name" value="MYB_TF"/>
</dbReference>
<dbReference type="GO" id="GO:0005634">
    <property type="term" value="C:nucleus"/>
    <property type="evidence" value="ECO:0007669"/>
    <property type="project" value="UniProtKB-SubCell"/>
</dbReference>
<evidence type="ECO:0000256" key="5">
    <source>
        <dbReference type="ARBA" id="ARBA00023163"/>
    </source>
</evidence>
<dbReference type="GO" id="GO:0000981">
    <property type="term" value="F:DNA-binding transcription factor activity, RNA polymerase II-specific"/>
    <property type="evidence" value="ECO:0007669"/>
    <property type="project" value="TreeGrafter"/>
</dbReference>
<sequence>MNDAPPMMDSMAIAAMYAALSHNPGAGLAPIVPPVIMDDSARTDEQLAQDFDTEEKDELKGPWTAEEDEQLKKLVQKHGARNWSVMSKSIAGRTGKSCRLRWVFVLCRSWPPPGHGEAAWVTDLGGAWSRGGSRTSVNDSRSKVSVQRPRVEVQREEDAQILAAHVLYGNKWATIAKLLPGRQVLCWLLLDTAPHAFSHACRHAAPMGTCDGKDDNDDGNAGSDDQHGPCMLMVAPGSHVPAGPTMQ</sequence>
<keyword evidence="2" id="KW-0677">Repeat</keyword>
<dbReference type="PANTHER" id="PTHR45614:SF124">
    <property type="entry name" value="OS03G0424300 PROTEIN"/>
    <property type="match status" value="1"/>
</dbReference>
<keyword evidence="4" id="KW-0238">DNA-binding</keyword>
<keyword evidence="6" id="KW-0539">Nucleus</keyword>
<comment type="subcellular location">
    <subcellularLocation>
        <location evidence="1">Nucleus</location>
    </subcellularLocation>
</comment>
<evidence type="ECO:0000259" key="9">
    <source>
        <dbReference type="PROSITE" id="PS51294"/>
    </source>
</evidence>
<evidence type="ECO:0000256" key="3">
    <source>
        <dbReference type="ARBA" id="ARBA00023015"/>
    </source>
</evidence>
<evidence type="ECO:0000313" key="10">
    <source>
        <dbReference type="EMBL" id="GFH21098.1"/>
    </source>
</evidence>
<gene>
    <name evidence="10" type="ORF">HaLaN_18336</name>
</gene>
<feature type="non-terminal residue" evidence="10">
    <location>
        <position position="1"/>
    </location>
</feature>
<evidence type="ECO:0000313" key="11">
    <source>
        <dbReference type="Proteomes" id="UP000485058"/>
    </source>
</evidence>
<dbReference type="PANTHER" id="PTHR45614">
    <property type="entry name" value="MYB PROTEIN-RELATED"/>
    <property type="match status" value="1"/>
</dbReference>
<name>A0A699ZRQ6_HAELA</name>
<proteinExistence type="predicted"/>
<evidence type="ECO:0000259" key="8">
    <source>
        <dbReference type="PROSITE" id="PS50090"/>
    </source>
</evidence>
<dbReference type="CDD" id="cd00167">
    <property type="entry name" value="SANT"/>
    <property type="match status" value="2"/>
</dbReference>